<dbReference type="GO" id="GO:0042796">
    <property type="term" value="P:snRNA transcription by RNA polymerase III"/>
    <property type="evidence" value="ECO:0007669"/>
    <property type="project" value="TreeGrafter"/>
</dbReference>
<proteinExistence type="predicted"/>
<dbReference type="OrthoDB" id="20127at2759"/>
<dbReference type="AlphaFoldDB" id="A0A433A1N4"/>
<dbReference type="PANTHER" id="PTHR15131">
    <property type="entry name" value="SMALL NUCLEAR RNA ACTIVATING COMPLEX, POLYPEPTIDE 1"/>
    <property type="match status" value="1"/>
</dbReference>
<keyword evidence="2" id="KW-1185">Reference proteome</keyword>
<dbReference type="PANTHER" id="PTHR15131:SF3">
    <property type="entry name" value="SNRNA-ACTIVATING PROTEIN COMPLEX SUBUNIT 1"/>
    <property type="match status" value="1"/>
</dbReference>
<dbReference type="Pfam" id="PF09808">
    <property type="entry name" value="SNAPC1"/>
    <property type="match status" value="1"/>
</dbReference>
<gene>
    <name evidence="1" type="ORF">BC936DRAFT_141768</name>
</gene>
<dbReference type="EMBL" id="RBNI01020468">
    <property type="protein sequence ID" value="RUO96597.1"/>
    <property type="molecule type" value="Genomic_DNA"/>
</dbReference>
<organism evidence="1 2">
    <name type="scientific">Jimgerdemannia flammicorona</name>
    <dbReference type="NCBI Taxonomy" id="994334"/>
    <lineage>
        <taxon>Eukaryota</taxon>
        <taxon>Fungi</taxon>
        <taxon>Fungi incertae sedis</taxon>
        <taxon>Mucoromycota</taxon>
        <taxon>Mucoromycotina</taxon>
        <taxon>Endogonomycetes</taxon>
        <taxon>Endogonales</taxon>
        <taxon>Endogonaceae</taxon>
        <taxon>Jimgerdemannia</taxon>
    </lineage>
</organism>
<dbReference type="Proteomes" id="UP000268093">
    <property type="component" value="Unassembled WGS sequence"/>
</dbReference>
<accession>A0A433A1N4</accession>
<dbReference type="GO" id="GO:0042795">
    <property type="term" value="P:snRNA transcription by RNA polymerase II"/>
    <property type="evidence" value="ECO:0007669"/>
    <property type="project" value="TreeGrafter"/>
</dbReference>
<evidence type="ECO:0000313" key="2">
    <source>
        <dbReference type="Proteomes" id="UP000268093"/>
    </source>
</evidence>
<sequence>MTSSNANASASSEAQNFDSRNSIIIGHTAISKSALEADLRLLMLAFQRKQSYKFSAFADTWKEYNFSLIHFACPEKNGRENFMQALFQIVLGYFSSSLLEMQLGVFYALYLLYFTQPENWERVGIRVTLSTWKSLHNVYVYCAQWNIPDTVYVFHRLKTEGAFQFCASVLDRTANGTAEAEDGENESIERQLSEIEKEVMTGGLGGLNNTTILNELTDFAKRYTETKQRLVTTPQATIFARSMLAGESEEEPDPSVLTNWMVTSALNADSTESIMQIRAAVDRFKEERLQRARAGYYAGAVGLAEGPARAGELNGNRPLNERRAQIRQSDYTNRGYIPAAARATMRSLEREAHAREFSLDAAPPGFGH</sequence>
<dbReference type="GO" id="GO:0043565">
    <property type="term" value="F:sequence-specific DNA binding"/>
    <property type="evidence" value="ECO:0007669"/>
    <property type="project" value="TreeGrafter"/>
</dbReference>
<dbReference type="GO" id="GO:0019185">
    <property type="term" value="C:snRNA-activating protein complex"/>
    <property type="evidence" value="ECO:0007669"/>
    <property type="project" value="TreeGrafter"/>
</dbReference>
<protein>
    <submittedName>
        <fullName evidence="1">Small nuclear RNA activating complex, subunit SNAP43-domain-containing protein</fullName>
    </submittedName>
</protein>
<reference evidence="1 2" key="1">
    <citation type="journal article" date="2018" name="New Phytol.">
        <title>Phylogenomics of Endogonaceae and evolution of mycorrhizas within Mucoromycota.</title>
        <authorList>
            <person name="Chang Y."/>
            <person name="Desiro A."/>
            <person name="Na H."/>
            <person name="Sandor L."/>
            <person name="Lipzen A."/>
            <person name="Clum A."/>
            <person name="Barry K."/>
            <person name="Grigoriev I.V."/>
            <person name="Martin F.M."/>
            <person name="Stajich J.E."/>
            <person name="Smith M.E."/>
            <person name="Bonito G."/>
            <person name="Spatafora J.W."/>
        </authorList>
    </citation>
    <scope>NUCLEOTIDE SEQUENCE [LARGE SCALE GENOMIC DNA]</scope>
    <source>
        <strain evidence="1 2">GMNB39</strain>
    </source>
</reference>
<comment type="caution">
    <text evidence="1">The sequence shown here is derived from an EMBL/GenBank/DDBJ whole genome shotgun (WGS) entry which is preliminary data.</text>
</comment>
<name>A0A433A1N4_9FUNG</name>
<dbReference type="InterPro" id="IPR019188">
    <property type="entry name" value="SNAPC1"/>
</dbReference>
<evidence type="ECO:0000313" key="1">
    <source>
        <dbReference type="EMBL" id="RUO96597.1"/>
    </source>
</evidence>